<gene>
    <name evidence="1" type="ORF">BME96_02555</name>
</gene>
<evidence type="ECO:0000313" key="2">
    <source>
        <dbReference type="Proteomes" id="UP000182945"/>
    </source>
</evidence>
<reference evidence="1 2" key="1">
    <citation type="submission" date="2016-11" db="EMBL/GenBank/DDBJ databases">
        <title>Complete genome sequencing of Virgibacillus halodenitrificans PDB-F2.</title>
        <authorList>
            <person name="Sun Z."/>
            <person name="Zhou Y."/>
            <person name="Li H."/>
        </authorList>
    </citation>
    <scope>NUCLEOTIDE SEQUENCE [LARGE SCALE GENOMIC DNA]</scope>
    <source>
        <strain evidence="1 2">PDB-F2</strain>
    </source>
</reference>
<proteinExistence type="predicted"/>
<dbReference type="Pfam" id="PF09953">
    <property type="entry name" value="DUF2187"/>
    <property type="match status" value="1"/>
</dbReference>
<accession>A0AAC9IWT7</accession>
<evidence type="ECO:0000313" key="1">
    <source>
        <dbReference type="EMBL" id="APC47128.1"/>
    </source>
</evidence>
<dbReference type="InterPro" id="IPR018690">
    <property type="entry name" value="DUF2187"/>
</dbReference>
<dbReference type="RefSeq" id="WP_071648192.1">
    <property type="nucleotide sequence ID" value="NZ_CP017962.1"/>
</dbReference>
<dbReference type="GeneID" id="71513263"/>
<dbReference type="Proteomes" id="UP000182945">
    <property type="component" value="Chromosome"/>
</dbReference>
<dbReference type="KEGG" id="vhl:BME96_02555"/>
<dbReference type="EMBL" id="CP017962">
    <property type="protein sequence ID" value="APC47128.1"/>
    <property type="molecule type" value="Genomic_DNA"/>
</dbReference>
<sequence length="59" mass="6548">MSSNKNVEVGDKISFMSGIQGIVEKINDNSVIVQVTKNNTEHVFEGNKTVVAHKNYEII</sequence>
<protein>
    <submittedName>
        <fullName evidence="1">DUF2187 domain-containing protein</fullName>
    </submittedName>
</protein>
<organism evidence="1 2">
    <name type="scientific">Virgibacillus halodenitrificans</name>
    <name type="common">Bacillus halodenitrificans</name>
    <dbReference type="NCBI Taxonomy" id="1482"/>
    <lineage>
        <taxon>Bacteria</taxon>
        <taxon>Bacillati</taxon>
        <taxon>Bacillota</taxon>
        <taxon>Bacilli</taxon>
        <taxon>Bacillales</taxon>
        <taxon>Bacillaceae</taxon>
        <taxon>Virgibacillus</taxon>
    </lineage>
</organism>
<name>A0AAC9IWT7_VIRHA</name>
<dbReference type="AlphaFoldDB" id="A0AAC9IWT7"/>